<evidence type="ECO:0000313" key="1">
    <source>
        <dbReference type="EMBL" id="KAH8038113.1"/>
    </source>
</evidence>
<dbReference type="Proteomes" id="UP000821866">
    <property type="component" value="Chromosome 10"/>
</dbReference>
<organism evidence="1 2">
    <name type="scientific">Rhipicephalus microplus</name>
    <name type="common">Cattle tick</name>
    <name type="synonym">Boophilus microplus</name>
    <dbReference type="NCBI Taxonomy" id="6941"/>
    <lineage>
        <taxon>Eukaryota</taxon>
        <taxon>Metazoa</taxon>
        <taxon>Ecdysozoa</taxon>
        <taxon>Arthropoda</taxon>
        <taxon>Chelicerata</taxon>
        <taxon>Arachnida</taxon>
        <taxon>Acari</taxon>
        <taxon>Parasitiformes</taxon>
        <taxon>Ixodida</taxon>
        <taxon>Ixodoidea</taxon>
        <taxon>Ixodidae</taxon>
        <taxon>Rhipicephalinae</taxon>
        <taxon>Rhipicephalus</taxon>
        <taxon>Boophilus</taxon>
    </lineage>
</organism>
<dbReference type="AlphaFoldDB" id="A0A9J6EUX7"/>
<dbReference type="EMBL" id="JABSTU010000002">
    <property type="protein sequence ID" value="KAH8038113.1"/>
    <property type="molecule type" value="Genomic_DNA"/>
</dbReference>
<sequence>MVCTKYYAESNGRVLLDAPKRPTLSANAVPCIFPGCPKYLTRKEKCRKSPRKRQPTTSDQPVARKVVLPVKTADAETEEQTADVRPLKKLRVGCCDSAPCQAHSSGEDAPLQKRNWMVTAPHHALRIQESLAWMTQRNRDLRPTAKGAESMKECRTVEAIACSGTVRQRNPPVFCGTHDHDIDGGSAAE</sequence>
<accession>A0A9J6EUX7</accession>
<gene>
    <name evidence="1" type="ORF">HPB51_022347</name>
</gene>
<keyword evidence="2" id="KW-1185">Reference proteome</keyword>
<reference evidence="1" key="1">
    <citation type="journal article" date="2020" name="Cell">
        <title>Large-Scale Comparative Analyses of Tick Genomes Elucidate Their Genetic Diversity and Vector Capacities.</title>
        <authorList>
            <consortium name="Tick Genome and Microbiome Consortium (TIGMIC)"/>
            <person name="Jia N."/>
            <person name="Wang J."/>
            <person name="Shi W."/>
            <person name="Du L."/>
            <person name="Sun Y."/>
            <person name="Zhan W."/>
            <person name="Jiang J.F."/>
            <person name="Wang Q."/>
            <person name="Zhang B."/>
            <person name="Ji P."/>
            <person name="Bell-Sakyi L."/>
            <person name="Cui X.M."/>
            <person name="Yuan T.T."/>
            <person name="Jiang B.G."/>
            <person name="Yang W.F."/>
            <person name="Lam T.T."/>
            <person name="Chang Q.C."/>
            <person name="Ding S.J."/>
            <person name="Wang X.J."/>
            <person name="Zhu J.G."/>
            <person name="Ruan X.D."/>
            <person name="Zhao L."/>
            <person name="Wei J.T."/>
            <person name="Ye R.Z."/>
            <person name="Que T.C."/>
            <person name="Du C.H."/>
            <person name="Zhou Y.H."/>
            <person name="Cheng J.X."/>
            <person name="Dai P.F."/>
            <person name="Guo W.B."/>
            <person name="Han X.H."/>
            <person name="Huang E.J."/>
            <person name="Li L.F."/>
            <person name="Wei W."/>
            <person name="Gao Y.C."/>
            <person name="Liu J.Z."/>
            <person name="Shao H.Z."/>
            <person name="Wang X."/>
            <person name="Wang C.C."/>
            <person name="Yang T.C."/>
            <person name="Huo Q.B."/>
            <person name="Li W."/>
            <person name="Chen H.Y."/>
            <person name="Chen S.E."/>
            <person name="Zhou L.G."/>
            <person name="Ni X.B."/>
            <person name="Tian J.H."/>
            <person name="Sheng Y."/>
            <person name="Liu T."/>
            <person name="Pan Y.S."/>
            <person name="Xia L.Y."/>
            <person name="Li J."/>
            <person name="Zhao F."/>
            <person name="Cao W.C."/>
        </authorList>
    </citation>
    <scope>NUCLEOTIDE SEQUENCE</scope>
    <source>
        <strain evidence="1">Rmic-2018</strain>
    </source>
</reference>
<reference evidence="1" key="2">
    <citation type="submission" date="2021-09" db="EMBL/GenBank/DDBJ databases">
        <authorList>
            <person name="Jia N."/>
            <person name="Wang J."/>
            <person name="Shi W."/>
            <person name="Du L."/>
            <person name="Sun Y."/>
            <person name="Zhan W."/>
            <person name="Jiang J."/>
            <person name="Wang Q."/>
            <person name="Zhang B."/>
            <person name="Ji P."/>
            <person name="Sakyi L.B."/>
            <person name="Cui X."/>
            <person name="Yuan T."/>
            <person name="Jiang B."/>
            <person name="Yang W."/>
            <person name="Lam T.T.-Y."/>
            <person name="Chang Q."/>
            <person name="Ding S."/>
            <person name="Wang X."/>
            <person name="Zhu J."/>
            <person name="Ruan X."/>
            <person name="Zhao L."/>
            <person name="Wei J."/>
            <person name="Que T."/>
            <person name="Du C."/>
            <person name="Cheng J."/>
            <person name="Dai P."/>
            <person name="Han X."/>
            <person name="Huang E."/>
            <person name="Gao Y."/>
            <person name="Liu J."/>
            <person name="Shao H."/>
            <person name="Ye R."/>
            <person name="Li L."/>
            <person name="Wei W."/>
            <person name="Wang X."/>
            <person name="Wang C."/>
            <person name="Huo Q."/>
            <person name="Li W."/>
            <person name="Guo W."/>
            <person name="Chen H."/>
            <person name="Chen S."/>
            <person name="Zhou L."/>
            <person name="Zhou L."/>
            <person name="Ni X."/>
            <person name="Tian J."/>
            <person name="Zhou Y."/>
            <person name="Sheng Y."/>
            <person name="Liu T."/>
            <person name="Pan Y."/>
            <person name="Xia L."/>
            <person name="Li J."/>
            <person name="Zhao F."/>
            <person name="Cao W."/>
        </authorList>
    </citation>
    <scope>NUCLEOTIDE SEQUENCE</scope>
    <source>
        <strain evidence="1">Rmic-2018</strain>
        <tissue evidence="1">Larvae</tissue>
    </source>
</reference>
<name>A0A9J6EUX7_RHIMP</name>
<comment type="caution">
    <text evidence="1">The sequence shown here is derived from an EMBL/GenBank/DDBJ whole genome shotgun (WGS) entry which is preliminary data.</text>
</comment>
<protein>
    <submittedName>
        <fullName evidence="1">Uncharacterized protein</fullName>
    </submittedName>
</protein>
<proteinExistence type="predicted"/>
<evidence type="ECO:0000313" key="2">
    <source>
        <dbReference type="Proteomes" id="UP000821866"/>
    </source>
</evidence>